<sequence length="279" mass="29468">MTNPIADPLVEVADTDALSDTVILDASPSGVAVVMINRPDRKNAFDAEVIAALRQTFETLRDADGVRIVFLRGAGGAFSAGADLEWMRAAAGFSKDENRQDALALAEMLLALRELPQLTVALVEGPAFGGGAGLVAACDYAVALNDAKFAFSEAKLGLVAATISPHVVSAIGPRRAKSLFATARLFDAAFAEKIGLVDEVVDDVASLEATMERLSNEIMACAPGAVRASKQLVEDVAGLPIDDELLEETAKLIADRRASEEGKEGVRAFLEKRKPSWTV</sequence>
<proteinExistence type="inferred from homology"/>
<dbReference type="OrthoDB" id="9795613at2"/>
<protein>
    <submittedName>
        <fullName evidence="2">Enoyl-CoA hydratase</fullName>
        <ecNumber evidence="2">4.2.1.17</ecNumber>
    </submittedName>
</protein>
<dbReference type="InterPro" id="IPR001753">
    <property type="entry name" value="Enoyl-CoA_hydra/iso"/>
</dbReference>
<gene>
    <name evidence="2" type="ORF">CSW64_09520</name>
</gene>
<comment type="similarity">
    <text evidence="1">Belongs to the enoyl-CoA hydratase/isomerase family.</text>
</comment>
<dbReference type="Pfam" id="PF00378">
    <property type="entry name" value="ECH_1"/>
    <property type="match status" value="1"/>
</dbReference>
<dbReference type="CDD" id="cd06558">
    <property type="entry name" value="crotonase-like"/>
    <property type="match status" value="1"/>
</dbReference>
<dbReference type="EMBL" id="CP024201">
    <property type="protein sequence ID" value="ATQ42629.1"/>
    <property type="molecule type" value="Genomic_DNA"/>
</dbReference>
<reference evidence="2 3" key="1">
    <citation type="submission" date="2017-10" db="EMBL/GenBank/DDBJ databases">
        <title>Genome sequence of Caulobacter mirabilis FWC38.</title>
        <authorList>
            <person name="Fiebig A."/>
            <person name="Crosson S."/>
        </authorList>
    </citation>
    <scope>NUCLEOTIDE SEQUENCE [LARGE SCALE GENOMIC DNA]</scope>
    <source>
        <strain evidence="2 3">FWC 38</strain>
    </source>
</reference>
<dbReference type="Gene3D" id="3.90.226.10">
    <property type="entry name" value="2-enoyl-CoA Hydratase, Chain A, domain 1"/>
    <property type="match status" value="1"/>
</dbReference>
<dbReference type="PANTHER" id="PTHR42964:SF1">
    <property type="entry name" value="POLYKETIDE BIOSYNTHESIS ENOYL-COA HYDRATASE PKSH-RELATED"/>
    <property type="match status" value="1"/>
</dbReference>
<dbReference type="InterPro" id="IPR051683">
    <property type="entry name" value="Enoyl-CoA_Hydratase/Isomerase"/>
</dbReference>
<organism evidence="2 3">
    <name type="scientific">Caulobacter mirabilis</name>
    <dbReference type="NCBI Taxonomy" id="69666"/>
    <lineage>
        <taxon>Bacteria</taxon>
        <taxon>Pseudomonadati</taxon>
        <taxon>Pseudomonadota</taxon>
        <taxon>Alphaproteobacteria</taxon>
        <taxon>Caulobacterales</taxon>
        <taxon>Caulobacteraceae</taxon>
        <taxon>Caulobacter</taxon>
    </lineage>
</organism>
<dbReference type="RefSeq" id="WP_099621883.1">
    <property type="nucleotide sequence ID" value="NZ_CP024201.1"/>
</dbReference>
<keyword evidence="2" id="KW-0456">Lyase</keyword>
<evidence type="ECO:0000313" key="2">
    <source>
        <dbReference type="EMBL" id="ATQ42629.1"/>
    </source>
</evidence>
<dbReference type="KEGG" id="cmb:CSW64_09520"/>
<name>A0A2D2AX92_9CAUL</name>
<dbReference type="Gene3D" id="1.10.12.10">
    <property type="entry name" value="Lyase 2-enoyl-coa Hydratase, Chain A, domain 2"/>
    <property type="match status" value="1"/>
</dbReference>
<dbReference type="EC" id="4.2.1.17" evidence="2"/>
<dbReference type="AlphaFoldDB" id="A0A2D2AX92"/>
<accession>A0A2D2AX92</accession>
<dbReference type="PANTHER" id="PTHR42964">
    <property type="entry name" value="ENOYL-COA HYDRATASE"/>
    <property type="match status" value="1"/>
</dbReference>
<dbReference type="InterPro" id="IPR029045">
    <property type="entry name" value="ClpP/crotonase-like_dom_sf"/>
</dbReference>
<dbReference type="SUPFAM" id="SSF52096">
    <property type="entry name" value="ClpP/crotonase"/>
    <property type="match status" value="1"/>
</dbReference>
<dbReference type="GO" id="GO:0004300">
    <property type="term" value="F:enoyl-CoA hydratase activity"/>
    <property type="evidence" value="ECO:0007669"/>
    <property type="project" value="UniProtKB-EC"/>
</dbReference>
<dbReference type="Proteomes" id="UP000228945">
    <property type="component" value="Chromosome"/>
</dbReference>
<dbReference type="InterPro" id="IPR014748">
    <property type="entry name" value="Enoyl-CoA_hydra_C"/>
</dbReference>
<evidence type="ECO:0000313" key="3">
    <source>
        <dbReference type="Proteomes" id="UP000228945"/>
    </source>
</evidence>
<keyword evidence="3" id="KW-1185">Reference proteome</keyword>
<evidence type="ECO:0000256" key="1">
    <source>
        <dbReference type="ARBA" id="ARBA00005254"/>
    </source>
</evidence>